<reference evidence="2 3" key="1">
    <citation type="journal article" date="2018" name="Front. Plant Sci.">
        <title>Red Clover (Trifolium pratense) and Zigzag Clover (T. medium) - A Picture of Genomic Similarities and Differences.</title>
        <authorList>
            <person name="Dluhosova J."/>
            <person name="Istvanek J."/>
            <person name="Nedelnik J."/>
            <person name="Repkova J."/>
        </authorList>
    </citation>
    <scope>NUCLEOTIDE SEQUENCE [LARGE SCALE GENOMIC DNA]</scope>
    <source>
        <strain evidence="3">cv. 10/8</strain>
        <tissue evidence="2">Leaf</tissue>
    </source>
</reference>
<name>A0A392NJU2_9FABA</name>
<dbReference type="Proteomes" id="UP000265520">
    <property type="component" value="Unassembled WGS sequence"/>
</dbReference>
<evidence type="ECO:0000256" key="1">
    <source>
        <dbReference type="SAM" id="MobiDB-lite"/>
    </source>
</evidence>
<proteinExistence type="predicted"/>
<evidence type="ECO:0000313" key="2">
    <source>
        <dbReference type="EMBL" id="MCH99643.1"/>
    </source>
</evidence>
<protein>
    <submittedName>
        <fullName evidence="2">Ecotropic viral integration site 5-like protein</fullName>
    </submittedName>
</protein>
<feature type="non-terminal residue" evidence="2">
    <location>
        <position position="178"/>
    </location>
</feature>
<accession>A0A392NJU2</accession>
<feature type="compositionally biased region" description="Basic and acidic residues" evidence="1">
    <location>
        <begin position="49"/>
        <end position="71"/>
    </location>
</feature>
<dbReference type="EMBL" id="LXQA010040886">
    <property type="protein sequence ID" value="MCH99643.1"/>
    <property type="molecule type" value="Genomic_DNA"/>
</dbReference>
<dbReference type="AlphaFoldDB" id="A0A392NJU2"/>
<evidence type="ECO:0000313" key="3">
    <source>
        <dbReference type="Proteomes" id="UP000265520"/>
    </source>
</evidence>
<feature type="compositionally biased region" description="Polar residues" evidence="1">
    <location>
        <begin position="93"/>
        <end position="123"/>
    </location>
</feature>
<feature type="compositionally biased region" description="Low complexity" evidence="1">
    <location>
        <begin position="75"/>
        <end position="87"/>
    </location>
</feature>
<keyword evidence="3" id="KW-1185">Reference proteome</keyword>
<feature type="non-terminal residue" evidence="2">
    <location>
        <position position="1"/>
    </location>
</feature>
<sequence>DSYGFALRPQYAQRYREYSLIYKEEEGERSDKWRSFIEQIDKSSQVRSSENKHKETSEAESSEVKEEENPHRVSNGDYSSSRSFSGSTEVEETNANRTSEGNDSSGRKSSGTKSLSDCSPRNNSAKELHHLEERKTRKVQRWAEIRPSLSVIEEILSSRVKKGKKMKVEMINGRDDHL</sequence>
<organism evidence="2 3">
    <name type="scientific">Trifolium medium</name>
    <dbReference type="NCBI Taxonomy" id="97028"/>
    <lineage>
        <taxon>Eukaryota</taxon>
        <taxon>Viridiplantae</taxon>
        <taxon>Streptophyta</taxon>
        <taxon>Embryophyta</taxon>
        <taxon>Tracheophyta</taxon>
        <taxon>Spermatophyta</taxon>
        <taxon>Magnoliopsida</taxon>
        <taxon>eudicotyledons</taxon>
        <taxon>Gunneridae</taxon>
        <taxon>Pentapetalae</taxon>
        <taxon>rosids</taxon>
        <taxon>fabids</taxon>
        <taxon>Fabales</taxon>
        <taxon>Fabaceae</taxon>
        <taxon>Papilionoideae</taxon>
        <taxon>50 kb inversion clade</taxon>
        <taxon>NPAAA clade</taxon>
        <taxon>Hologalegina</taxon>
        <taxon>IRL clade</taxon>
        <taxon>Trifolieae</taxon>
        <taxon>Trifolium</taxon>
    </lineage>
</organism>
<comment type="caution">
    <text evidence="2">The sequence shown here is derived from an EMBL/GenBank/DDBJ whole genome shotgun (WGS) entry which is preliminary data.</text>
</comment>
<feature type="region of interest" description="Disordered" evidence="1">
    <location>
        <begin position="40"/>
        <end position="139"/>
    </location>
</feature>
<feature type="compositionally biased region" description="Basic and acidic residues" evidence="1">
    <location>
        <begin position="124"/>
        <end position="135"/>
    </location>
</feature>